<evidence type="ECO:0000313" key="2">
    <source>
        <dbReference type="Proteomes" id="UP000242457"/>
    </source>
</evidence>
<dbReference type="GO" id="GO:0031624">
    <property type="term" value="F:ubiquitin conjugating enzyme binding"/>
    <property type="evidence" value="ECO:0007669"/>
    <property type="project" value="TreeGrafter"/>
</dbReference>
<keyword evidence="2" id="KW-1185">Reference proteome</keyword>
<dbReference type="GO" id="GO:0042415">
    <property type="term" value="P:norepinephrine metabolic process"/>
    <property type="evidence" value="ECO:0007669"/>
    <property type="project" value="TreeGrafter"/>
</dbReference>
<name>A0A2A3E334_APICC</name>
<dbReference type="GO" id="GO:0000209">
    <property type="term" value="P:protein polyubiquitination"/>
    <property type="evidence" value="ECO:0007669"/>
    <property type="project" value="InterPro"/>
</dbReference>
<dbReference type="Proteomes" id="UP000242457">
    <property type="component" value="Unassembled WGS sequence"/>
</dbReference>
<dbReference type="PANTHER" id="PTHR46717:SF1">
    <property type="entry name" value="E3 UBIQUITIN-PROTEIN LIGASE RNF180"/>
    <property type="match status" value="1"/>
</dbReference>
<sequence length="122" mass="14127">MEVKCKHCRKNLFNKECISLFTSHNEIKKNLTDVGCETNNFESCSYISVEKLPKWVEHTINQESWTKGRLHCPNCNNRIGTFNFVNGLKCNCNKFITLPIKITNSKILKNIEDRKIGSIGKY</sequence>
<reference evidence="1 2" key="1">
    <citation type="submission" date="2014-07" db="EMBL/GenBank/DDBJ databases">
        <title>Genomic and transcriptomic analysis on Apis cerana provide comprehensive insights into honey bee biology.</title>
        <authorList>
            <person name="Diao Q."/>
            <person name="Sun L."/>
            <person name="Zheng H."/>
            <person name="Zheng H."/>
            <person name="Xu S."/>
            <person name="Wang S."/>
            <person name="Zeng Z."/>
            <person name="Hu F."/>
            <person name="Su S."/>
            <person name="Wu J."/>
        </authorList>
    </citation>
    <scope>NUCLEOTIDE SEQUENCE [LARGE SCALE GENOMIC DNA]</scope>
    <source>
        <tissue evidence="1">Pupae without intestine</tissue>
    </source>
</reference>
<dbReference type="AlphaFoldDB" id="A0A2A3E334"/>
<dbReference type="InterPro" id="IPR033263">
    <property type="entry name" value="RNF180"/>
</dbReference>
<evidence type="ECO:0000313" key="1">
    <source>
        <dbReference type="EMBL" id="PBC25666.1"/>
    </source>
</evidence>
<dbReference type="OrthoDB" id="2017893at2759"/>
<proteinExistence type="predicted"/>
<dbReference type="GO" id="GO:0032436">
    <property type="term" value="P:positive regulation of proteasomal ubiquitin-dependent protein catabolic process"/>
    <property type="evidence" value="ECO:0007669"/>
    <property type="project" value="TreeGrafter"/>
</dbReference>
<dbReference type="PANTHER" id="PTHR46717">
    <property type="entry name" value="E3 UBIQUITIN-PROTEIN LIGASE RNF180"/>
    <property type="match status" value="1"/>
</dbReference>
<dbReference type="GO" id="GO:0042428">
    <property type="term" value="P:serotonin metabolic process"/>
    <property type="evidence" value="ECO:0007669"/>
    <property type="project" value="TreeGrafter"/>
</dbReference>
<dbReference type="GO" id="GO:0061630">
    <property type="term" value="F:ubiquitin protein ligase activity"/>
    <property type="evidence" value="ECO:0007669"/>
    <property type="project" value="InterPro"/>
</dbReference>
<protein>
    <submittedName>
        <fullName evidence="1">RING finger protein</fullName>
    </submittedName>
</protein>
<organism evidence="1 2">
    <name type="scientific">Apis cerana cerana</name>
    <name type="common">Oriental honeybee</name>
    <dbReference type="NCBI Taxonomy" id="94128"/>
    <lineage>
        <taxon>Eukaryota</taxon>
        <taxon>Metazoa</taxon>
        <taxon>Ecdysozoa</taxon>
        <taxon>Arthropoda</taxon>
        <taxon>Hexapoda</taxon>
        <taxon>Insecta</taxon>
        <taxon>Pterygota</taxon>
        <taxon>Neoptera</taxon>
        <taxon>Endopterygota</taxon>
        <taxon>Hymenoptera</taxon>
        <taxon>Apocrita</taxon>
        <taxon>Aculeata</taxon>
        <taxon>Apoidea</taxon>
        <taxon>Anthophila</taxon>
        <taxon>Apidae</taxon>
        <taxon>Apis</taxon>
    </lineage>
</organism>
<dbReference type="EMBL" id="KZ288444">
    <property type="protein sequence ID" value="PBC25666.1"/>
    <property type="molecule type" value="Genomic_DNA"/>
</dbReference>
<gene>
    <name evidence="1" type="ORF">APICC_07155</name>
</gene>
<accession>A0A2A3E334</accession>
<dbReference type="GO" id="GO:0005789">
    <property type="term" value="C:endoplasmic reticulum membrane"/>
    <property type="evidence" value="ECO:0007669"/>
    <property type="project" value="TreeGrafter"/>
</dbReference>